<protein>
    <submittedName>
        <fullName evidence="1">Uncharacterized protein</fullName>
    </submittedName>
</protein>
<name>A0A0F5JGD2_9BACT</name>
<dbReference type="RefSeq" id="WP_046145713.1">
    <property type="nucleotide sequence ID" value="NZ_KQ033912.1"/>
</dbReference>
<comment type="caution">
    <text evidence="1">The sequence shown here is derived from an EMBL/GenBank/DDBJ whole genome shotgun (WGS) entry which is preliminary data.</text>
</comment>
<dbReference type="Gene3D" id="3.90.550.10">
    <property type="entry name" value="Spore Coat Polysaccharide Biosynthesis Protein SpsA, Chain A"/>
    <property type="match status" value="1"/>
</dbReference>
<dbReference type="Proteomes" id="UP000033047">
    <property type="component" value="Unassembled WGS sequence"/>
</dbReference>
<dbReference type="InterPro" id="IPR029044">
    <property type="entry name" value="Nucleotide-diphossugar_trans"/>
</dbReference>
<dbReference type="AlphaFoldDB" id="A0A0F5JGD2"/>
<sequence>MGSIKYNKFAPIVLFVYNRPIHVQKLISSLLCNEYIQYSDLIVYADGPKNSKDIDLVQQTRTYIKSISGFKSLRLIERSINCGLANNIIDGVTSVINEYGKVIVLEDDLVVSPYFLKYMNDALNMYENEEEVVCIHGYVYPVKKSLPETFFIKGADCWGWATWKRGWNLFCKEGEILLKNIERRNLKKEFDFDNSYPYYRMLKHQIEGKNNSWAVRWYASAFLHDKLTLYPGRSLVNQIGMDGSGTHCDTNEMFDVTLANSPIVLSNINIQESKQGRKAFIYYFRYIMFYYKVKARFKRILKFSRYA</sequence>
<evidence type="ECO:0000313" key="1">
    <source>
        <dbReference type="EMBL" id="KKB56829.1"/>
    </source>
</evidence>
<dbReference type="EMBL" id="AQHV01000010">
    <property type="protein sequence ID" value="KKB56829.1"/>
    <property type="molecule type" value="Genomic_DNA"/>
</dbReference>
<gene>
    <name evidence="1" type="ORF">HMPREF1535_01481</name>
</gene>
<dbReference type="STRING" id="927665.HMPREF1535_01481"/>
<organism evidence="1 2">
    <name type="scientific">Parabacteroides goldsteinii DSM 19448 = WAL 12034</name>
    <dbReference type="NCBI Taxonomy" id="927665"/>
    <lineage>
        <taxon>Bacteria</taxon>
        <taxon>Pseudomonadati</taxon>
        <taxon>Bacteroidota</taxon>
        <taxon>Bacteroidia</taxon>
        <taxon>Bacteroidales</taxon>
        <taxon>Tannerellaceae</taxon>
        <taxon>Parabacteroides</taxon>
    </lineage>
</organism>
<reference evidence="1 2" key="1">
    <citation type="submission" date="2013-04" db="EMBL/GenBank/DDBJ databases">
        <title>The Genome Sequence of Parabacteroides goldsteinii DSM 19448.</title>
        <authorList>
            <consortium name="The Broad Institute Genomics Platform"/>
            <person name="Earl A."/>
            <person name="Ward D."/>
            <person name="Feldgarden M."/>
            <person name="Gevers D."/>
            <person name="Martens E."/>
            <person name="Sakamoto M."/>
            <person name="Benno Y."/>
            <person name="Song Y."/>
            <person name="Liu C."/>
            <person name="Lee J."/>
            <person name="Bolanos M."/>
            <person name="Vaisanen M.L."/>
            <person name="Finegold S.M."/>
            <person name="Walker B."/>
            <person name="Young S."/>
            <person name="Zeng Q."/>
            <person name="Gargeya S."/>
            <person name="Fitzgerald M."/>
            <person name="Haas B."/>
            <person name="Abouelleil A."/>
            <person name="Allen A.W."/>
            <person name="Alvarado L."/>
            <person name="Arachchi H.M."/>
            <person name="Berlin A.M."/>
            <person name="Chapman S.B."/>
            <person name="Gainer-Dewar J."/>
            <person name="Goldberg J."/>
            <person name="Griggs A."/>
            <person name="Gujja S."/>
            <person name="Hansen M."/>
            <person name="Howarth C."/>
            <person name="Imamovic A."/>
            <person name="Ireland A."/>
            <person name="Larimer J."/>
            <person name="McCowan C."/>
            <person name="Murphy C."/>
            <person name="Pearson M."/>
            <person name="Poon T.W."/>
            <person name="Priest M."/>
            <person name="Roberts A."/>
            <person name="Saif S."/>
            <person name="Shea T."/>
            <person name="Sisk P."/>
            <person name="Sykes S."/>
            <person name="Wortman J."/>
            <person name="Nusbaum C."/>
            <person name="Birren B."/>
        </authorList>
    </citation>
    <scope>NUCLEOTIDE SEQUENCE [LARGE SCALE GENOMIC DNA]</scope>
    <source>
        <strain evidence="1 2">DSM 19448</strain>
    </source>
</reference>
<evidence type="ECO:0000313" key="2">
    <source>
        <dbReference type="Proteomes" id="UP000033047"/>
    </source>
</evidence>
<dbReference type="HOGENOM" id="CLU_054735_1_0_10"/>
<proteinExistence type="predicted"/>
<dbReference type="PATRIC" id="fig|927665.4.peg.1514"/>
<accession>A0A0F5JGD2</accession>
<dbReference type="SUPFAM" id="SSF53448">
    <property type="entry name" value="Nucleotide-diphospho-sugar transferases"/>
    <property type="match status" value="1"/>
</dbReference>